<dbReference type="GO" id="GO:0008017">
    <property type="term" value="F:microtubule binding"/>
    <property type="evidence" value="ECO:0007669"/>
    <property type="project" value="TreeGrafter"/>
</dbReference>
<dbReference type="Proteomes" id="UP000759131">
    <property type="component" value="Unassembled WGS sequence"/>
</dbReference>
<evidence type="ECO:0000256" key="8">
    <source>
        <dbReference type="ARBA" id="ARBA00022801"/>
    </source>
</evidence>
<dbReference type="GO" id="GO:0005874">
    <property type="term" value="C:microtubule"/>
    <property type="evidence" value="ECO:0007669"/>
    <property type="project" value="TreeGrafter"/>
</dbReference>
<keyword evidence="6" id="KW-0547">Nucleotide-binding</keyword>
<dbReference type="GO" id="GO:0016559">
    <property type="term" value="P:peroxisome fission"/>
    <property type="evidence" value="ECO:0007669"/>
    <property type="project" value="TreeGrafter"/>
</dbReference>
<gene>
    <name evidence="21" type="ORF">OSB1V03_LOCUS7526</name>
</gene>
<proteinExistence type="predicted"/>
<dbReference type="Gene3D" id="3.40.50.300">
    <property type="entry name" value="P-loop containing nucleotide triphosphate hydrolases"/>
    <property type="match status" value="1"/>
</dbReference>
<keyword evidence="13" id="KW-0496">Mitochondrion</keyword>
<evidence type="ECO:0000256" key="17">
    <source>
        <dbReference type="ARBA" id="ARBA00044791"/>
    </source>
</evidence>
<evidence type="ECO:0000256" key="4">
    <source>
        <dbReference type="ARBA" id="ARBA00022692"/>
    </source>
</evidence>
<keyword evidence="8" id="KW-0378">Hydrolase</keyword>
<feature type="coiled-coil region" evidence="19">
    <location>
        <begin position="139"/>
        <end position="209"/>
    </location>
</feature>
<dbReference type="GO" id="GO:0003924">
    <property type="term" value="F:GTPase activity"/>
    <property type="evidence" value="ECO:0007669"/>
    <property type="project" value="InterPro"/>
</dbReference>
<dbReference type="FunFam" id="3.40.50.300:FF:000171">
    <property type="entry name" value="Dynamin-like 120 kDa protein, mitochondrial"/>
    <property type="match status" value="1"/>
</dbReference>
<dbReference type="InterPro" id="IPR001401">
    <property type="entry name" value="Dynamin_GTPase"/>
</dbReference>
<dbReference type="InterPro" id="IPR030381">
    <property type="entry name" value="G_DYNAMIN_dom"/>
</dbReference>
<evidence type="ECO:0000256" key="13">
    <source>
        <dbReference type="ARBA" id="ARBA00023128"/>
    </source>
</evidence>
<evidence type="ECO:0000256" key="5">
    <source>
        <dbReference type="ARBA" id="ARBA00022703"/>
    </source>
</evidence>
<evidence type="ECO:0000256" key="18">
    <source>
        <dbReference type="ARBA" id="ARBA00048040"/>
    </source>
</evidence>
<evidence type="ECO:0000256" key="16">
    <source>
        <dbReference type="ARBA" id="ARBA00023157"/>
    </source>
</evidence>
<keyword evidence="12" id="KW-0446">Lipid-binding</keyword>
<dbReference type="OrthoDB" id="415706at2759"/>
<evidence type="ECO:0000256" key="19">
    <source>
        <dbReference type="SAM" id="Coils"/>
    </source>
</evidence>
<keyword evidence="7" id="KW-0999">Mitochondrion inner membrane</keyword>
<evidence type="ECO:0000256" key="12">
    <source>
        <dbReference type="ARBA" id="ARBA00023121"/>
    </source>
</evidence>
<evidence type="ECO:0000259" key="20">
    <source>
        <dbReference type="PROSITE" id="PS51718"/>
    </source>
</evidence>
<dbReference type="EC" id="3.6.5.5" evidence="3"/>
<keyword evidence="4" id="KW-0812">Transmembrane</keyword>
<dbReference type="InterPro" id="IPR027417">
    <property type="entry name" value="P-loop_NTPase"/>
</dbReference>
<evidence type="ECO:0000256" key="7">
    <source>
        <dbReference type="ARBA" id="ARBA00022792"/>
    </source>
</evidence>
<dbReference type="GO" id="GO:0008289">
    <property type="term" value="F:lipid binding"/>
    <property type="evidence" value="ECO:0007669"/>
    <property type="project" value="UniProtKB-KW"/>
</dbReference>
<feature type="non-terminal residue" evidence="21">
    <location>
        <position position="1"/>
    </location>
</feature>
<evidence type="ECO:0000256" key="10">
    <source>
        <dbReference type="ARBA" id="ARBA00022989"/>
    </source>
</evidence>
<dbReference type="GO" id="GO:0005525">
    <property type="term" value="F:GTP binding"/>
    <property type="evidence" value="ECO:0007669"/>
    <property type="project" value="UniProtKB-KW"/>
</dbReference>
<keyword evidence="10" id="KW-1133">Transmembrane helix</keyword>
<dbReference type="AlphaFoldDB" id="A0A7R9Q0G2"/>
<feature type="domain" description="Dynamin-type G" evidence="20">
    <location>
        <begin position="248"/>
        <end position="524"/>
    </location>
</feature>
<name>A0A7R9Q0G2_9ACAR</name>
<dbReference type="SUPFAM" id="SSF52540">
    <property type="entry name" value="P-loop containing nucleoside triphosphate hydrolases"/>
    <property type="match status" value="1"/>
</dbReference>
<dbReference type="GO" id="GO:0008053">
    <property type="term" value="P:mitochondrial fusion"/>
    <property type="evidence" value="ECO:0007669"/>
    <property type="project" value="TreeGrafter"/>
</dbReference>
<keyword evidence="5" id="KW-0053">Apoptosis</keyword>
<dbReference type="EMBL" id="OC858999">
    <property type="protein sequence ID" value="CAD7627096.1"/>
    <property type="molecule type" value="Genomic_DNA"/>
</dbReference>
<reference evidence="21" key="1">
    <citation type="submission" date="2020-11" db="EMBL/GenBank/DDBJ databases">
        <authorList>
            <person name="Tran Van P."/>
        </authorList>
    </citation>
    <scope>NUCLEOTIDE SEQUENCE</scope>
</reference>
<dbReference type="InterPro" id="IPR045063">
    <property type="entry name" value="Dynamin_N"/>
</dbReference>
<dbReference type="PANTHER" id="PTHR11566:SF67">
    <property type="entry name" value="DYNAMIN-LIKE 120 KDA PROTEIN, MITOCHONDRIAL"/>
    <property type="match status" value="1"/>
</dbReference>
<dbReference type="GO" id="GO:0006915">
    <property type="term" value="P:apoptotic process"/>
    <property type="evidence" value="ECO:0007669"/>
    <property type="project" value="UniProtKB-KW"/>
</dbReference>
<dbReference type="GO" id="GO:0005758">
    <property type="term" value="C:mitochondrial intermembrane space"/>
    <property type="evidence" value="ECO:0007669"/>
    <property type="project" value="UniProtKB-SubCell"/>
</dbReference>
<protein>
    <recommendedName>
        <fullName evidence="17">Dynamin-like GTPase OPA1, mitochondrial</fullName>
        <ecNumber evidence="3">3.6.5.5</ecNumber>
    </recommendedName>
</protein>
<dbReference type="PRINTS" id="PR00195">
    <property type="entry name" value="DYNAMIN"/>
</dbReference>
<keyword evidence="14" id="KW-0342">GTP-binding</keyword>
<keyword evidence="16" id="KW-1015">Disulfide bond</keyword>
<keyword evidence="9" id="KW-0809">Transit peptide</keyword>
<keyword evidence="22" id="KW-1185">Reference proteome</keyword>
<evidence type="ECO:0000256" key="2">
    <source>
        <dbReference type="ARBA" id="ARBA00004569"/>
    </source>
</evidence>
<evidence type="ECO:0000256" key="1">
    <source>
        <dbReference type="ARBA" id="ARBA00004434"/>
    </source>
</evidence>
<keyword evidence="11 19" id="KW-0175">Coiled coil</keyword>
<evidence type="ECO:0000256" key="11">
    <source>
        <dbReference type="ARBA" id="ARBA00023054"/>
    </source>
</evidence>
<dbReference type="GO" id="GO:0000266">
    <property type="term" value="P:mitochondrial fission"/>
    <property type="evidence" value="ECO:0007669"/>
    <property type="project" value="TreeGrafter"/>
</dbReference>
<comment type="subcellular location">
    <subcellularLocation>
        <location evidence="1">Mitochondrion inner membrane</location>
        <topology evidence="1">Single-pass membrane protein</topology>
    </subcellularLocation>
    <subcellularLocation>
        <location evidence="2">Mitochondrion intermembrane space</location>
    </subcellularLocation>
</comment>
<sequence>MYLFCKSCLNSEIQVITRRHLLSNVGTNWQKRCLSCHAFRPLLVNNRKNAKNLMLYSIHKRNMFTAVRLLRSVLKIRYIIVGSAVGGGLQASRKYEEWKESLPKFEWIKDLVPDNGQMGAIMSNLMAMRDKLTAEDGLMSKLNANANQKIELLKQWIEEAKEQQQQRDQSSGDEKARIQRLQDELITVQLKYQKEIERLEKENRNLKKTVLLRGKQNNSVRKVKKSLIDLYSEVLDELSDYDSNYKTQDHLPRVIVVGDQSSGKTSVLEMIAGARIFPRGAGEMMTRSPVKVTLKEGPYHTARFKDSSREFDLTKQSELADLRREVEIRMKSCVKNGRTVSSDVIAMTVEGPGIQRMVLVDLPGIISTVTTEMAEDTRDAIKAITKTYMSNPNAIILCIQDGSVDAERSIVTDIVSQMDPNGKRTIFVLTKVDLAEQNMTNPSRLQKILDGKLFPMKALGYFAVVTGRGNRDDTIQAIKEYESQFFSNSKLCKTGILNGSQCTTQSLSLAVSECFWKMVKASVEQQADAFKATRFNLETEWKNSFPRLRELDRDELFEKAKGEILDEIVNLSQLSPVYWEEVISKKLWERVGFYVFEQIYLPAAQTSDSGTFNTQVDIRLKQWADQTLPNKSVDVGFQTLQEEFNRLIEKNKSLKEHDNIFDFLKISVAEESIKRHSWET</sequence>
<dbReference type="SMART" id="SM00053">
    <property type="entry name" value="DYNc"/>
    <property type="match status" value="1"/>
</dbReference>
<dbReference type="InterPro" id="IPR045817">
    <property type="entry name" value="OPA1_C"/>
</dbReference>
<dbReference type="GO" id="GO:0005743">
    <property type="term" value="C:mitochondrial inner membrane"/>
    <property type="evidence" value="ECO:0007669"/>
    <property type="project" value="UniProtKB-SubCell"/>
</dbReference>
<evidence type="ECO:0000313" key="22">
    <source>
        <dbReference type="Proteomes" id="UP000759131"/>
    </source>
</evidence>
<dbReference type="InterPro" id="IPR022812">
    <property type="entry name" value="Dynamin"/>
</dbReference>
<evidence type="ECO:0000256" key="6">
    <source>
        <dbReference type="ARBA" id="ARBA00022741"/>
    </source>
</evidence>
<dbReference type="GO" id="GO:0006897">
    <property type="term" value="P:endocytosis"/>
    <property type="evidence" value="ECO:0007669"/>
    <property type="project" value="TreeGrafter"/>
</dbReference>
<keyword evidence="15" id="KW-0472">Membrane</keyword>
<evidence type="ECO:0000256" key="9">
    <source>
        <dbReference type="ARBA" id="ARBA00022946"/>
    </source>
</evidence>
<evidence type="ECO:0000313" key="21">
    <source>
        <dbReference type="EMBL" id="CAD7627096.1"/>
    </source>
</evidence>
<organism evidence="21">
    <name type="scientific">Medioppia subpectinata</name>
    <dbReference type="NCBI Taxonomy" id="1979941"/>
    <lineage>
        <taxon>Eukaryota</taxon>
        <taxon>Metazoa</taxon>
        <taxon>Ecdysozoa</taxon>
        <taxon>Arthropoda</taxon>
        <taxon>Chelicerata</taxon>
        <taxon>Arachnida</taxon>
        <taxon>Acari</taxon>
        <taxon>Acariformes</taxon>
        <taxon>Sarcoptiformes</taxon>
        <taxon>Oribatida</taxon>
        <taxon>Brachypylina</taxon>
        <taxon>Oppioidea</taxon>
        <taxon>Oppiidae</taxon>
        <taxon>Medioppia</taxon>
    </lineage>
</organism>
<dbReference type="Pfam" id="PF19434">
    <property type="entry name" value="OPA1_C"/>
    <property type="match status" value="1"/>
</dbReference>
<dbReference type="EMBL" id="CAJPIZ010004424">
    <property type="protein sequence ID" value="CAG2107526.1"/>
    <property type="molecule type" value="Genomic_DNA"/>
</dbReference>
<dbReference type="GO" id="GO:0048312">
    <property type="term" value="P:intracellular distribution of mitochondria"/>
    <property type="evidence" value="ECO:0007669"/>
    <property type="project" value="TreeGrafter"/>
</dbReference>
<comment type="catalytic activity">
    <reaction evidence="18">
        <text>GTP + H2O = GDP + phosphate + H(+)</text>
        <dbReference type="Rhea" id="RHEA:19669"/>
        <dbReference type="ChEBI" id="CHEBI:15377"/>
        <dbReference type="ChEBI" id="CHEBI:15378"/>
        <dbReference type="ChEBI" id="CHEBI:37565"/>
        <dbReference type="ChEBI" id="CHEBI:43474"/>
        <dbReference type="ChEBI" id="CHEBI:58189"/>
        <dbReference type="EC" id="3.6.5.5"/>
    </reaction>
</comment>
<evidence type="ECO:0000256" key="15">
    <source>
        <dbReference type="ARBA" id="ARBA00023136"/>
    </source>
</evidence>
<dbReference type="CDD" id="cd08771">
    <property type="entry name" value="DLP_1"/>
    <property type="match status" value="1"/>
</dbReference>
<dbReference type="PANTHER" id="PTHR11566">
    <property type="entry name" value="DYNAMIN"/>
    <property type="match status" value="1"/>
</dbReference>
<evidence type="ECO:0000256" key="3">
    <source>
        <dbReference type="ARBA" id="ARBA00011980"/>
    </source>
</evidence>
<dbReference type="PROSITE" id="PS51718">
    <property type="entry name" value="G_DYNAMIN_2"/>
    <property type="match status" value="1"/>
</dbReference>
<dbReference type="Pfam" id="PF00350">
    <property type="entry name" value="Dynamin_N"/>
    <property type="match status" value="1"/>
</dbReference>
<evidence type="ECO:0000256" key="14">
    <source>
        <dbReference type="ARBA" id="ARBA00023134"/>
    </source>
</evidence>
<accession>A0A7R9Q0G2</accession>